<evidence type="ECO:0000313" key="16">
    <source>
        <dbReference type="EMBL" id="GLC25383.1"/>
    </source>
</evidence>
<dbReference type="GO" id="GO:0003924">
    <property type="term" value="F:GTPase activity"/>
    <property type="evidence" value="ECO:0007669"/>
    <property type="project" value="InterPro"/>
</dbReference>
<evidence type="ECO:0000313" key="17">
    <source>
        <dbReference type="Proteomes" id="UP001161325"/>
    </source>
</evidence>
<dbReference type="RefSeq" id="WP_284349838.1">
    <property type="nucleotide sequence ID" value="NZ_BRXS01000003.1"/>
</dbReference>
<dbReference type="EMBL" id="BRXS01000003">
    <property type="protein sequence ID" value="GLC25383.1"/>
    <property type="molecule type" value="Genomic_DNA"/>
</dbReference>
<feature type="domain" description="SRP54-type proteins GTP-binding" evidence="15">
    <location>
        <begin position="91"/>
        <end position="288"/>
    </location>
</feature>
<dbReference type="InterPro" id="IPR047040">
    <property type="entry name" value="FlhF__GTPase_dom"/>
</dbReference>
<accession>A0AA37QEP1</accession>
<dbReference type="SMART" id="SM00382">
    <property type="entry name" value="AAA"/>
    <property type="match status" value="1"/>
</dbReference>
<comment type="caution">
    <text evidence="16">The sequence shown here is derived from an EMBL/GenBank/DDBJ whole genome shotgun (WGS) entry which is preliminary data.</text>
</comment>
<evidence type="ECO:0000256" key="12">
    <source>
        <dbReference type="ARBA" id="ARBA00025337"/>
    </source>
</evidence>
<comment type="subcellular location">
    <subcellularLocation>
        <location evidence="1">Cell membrane</location>
        <topology evidence="1">Peripheral membrane protein</topology>
        <orientation evidence="1">Cytoplasmic side</orientation>
    </subcellularLocation>
</comment>
<evidence type="ECO:0000256" key="4">
    <source>
        <dbReference type="ARBA" id="ARBA00022448"/>
    </source>
</evidence>
<evidence type="ECO:0000256" key="7">
    <source>
        <dbReference type="ARBA" id="ARBA00022795"/>
    </source>
</evidence>
<evidence type="ECO:0000256" key="3">
    <source>
        <dbReference type="ARBA" id="ARBA00014919"/>
    </source>
</evidence>
<evidence type="ECO:0000256" key="9">
    <source>
        <dbReference type="ARBA" id="ARBA00023134"/>
    </source>
</evidence>
<keyword evidence="5" id="KW-1003">Cell membrane</keyword>
<evidence type="ECO:0000256" key="2">
    <source>
        <dbReference type="ARBA" id="ARBA00008531"/>
    </source>
</evidence>
<dbReference type="Gene3D" id="3.40.50.300">
    <property type="entry name" value="P-loop containing nucleotide triphosphate hydrolases"/>
    <property type="match status" value="1"/>
</dbReference>
<dbReference type="InterPro" id="IPR027417">
    <property type="entry name" value="P-loop_NTPase"/>
</dbReference>
<name>A0AA37QEP1_9BACT</name>
<sequence>MRRDVVRQTFRGPELSIVGARARRELGDDAVILGTRVLRVGGETIVEALAASADDVQRFVRRTTAAPIERRAPSAESAPLDARRSTLDARPLVVALVGPTGAGKTTSAVKLALNAHAFGTQRVGLVTLDTYRAGAVAQLETYAEVARLPMEVVYDAADVEGALSRLAHCDVVLVDTPGRGPRTSDDDAPWRALLAALAPDEVHLVIPATMRTELAEGLRDRLDALLAAQADPRGVTHALITKLDEVPDDDGVAALAAQLDLPVRWVAEGQDIPADLAPGAPRLLAALGRFASMMTGVMPVTLDRPAEDVRRRGGASGARATA</sequence>
<keyword evidence="8" id="KW-0653">Protein transport</keyword>
<dbReference type="PANTHER" id="PTHR43134:SF3">
    <property type="entry name" value="FLAGELLAR BIOSYNTHESIS PROTEIN FLHF"/>
    <property type="match status" value="1"/>
</dbReference>
<feature type="domain" description="AAA+ ATPase" evidence="14">
    <location>
        <begin position="90"/>
        <end position="232"/>
    </location>
</feature>
<evidence type="ECO:0000259" key="14">
    <source>
        <dbReference type="SMART" id="SM00382"/>
    </source>
</evidence>
<keyword evidence="17" id="KW-1185">Reference proteome</keyword>
<evidence type="ECO:0000256" key="11">
    <source>
        <dbReference type="ARBA" id="ARBA00023225"/>
    </source>
</evidence>
<dbReference type="GO" id="GO:0015031">
    <property type="term" value="P:protein transport"/>
    <property type="evidence" value="ECO:0007669"/>
    <property type="project" value="UniProtKB-KW"/>
</dbReference>
<keyword evidence="11" id="KW-1006">Bacterial flagellum protein export</keyword>
<evidence type="ECO:0000256" key="13">
    <source>
        <dbReference type="ARBA" id="ARBA00030866"/>
    </source>
</evidence>
<keyword evidence="6" id="KW-0547">Nucleotide-binding</keyword>
<dbReference type="GO" id="GO:0005886">
    <property type="term" value="C:plasma membrane"/>
    <property type="evidence" value="ECO:0007669"/>
    <property type="project" value="UniProtKB-SubCell"/>
</dbReference>
<dbReference type="Pfam" id="PF00448">
    <property type="entry name" value="SRP54"/>
    <property type="match status" value="1"/>
</dbReference>
<keyword evidence="4" id="KW-0813">Transport</keyword>
<keyword evidence="7" id="KW-1005">Bacterial flagellum biogenesis</keyword>
<dbReference type="InterPro" id="IPR000897">
    <property type="entry name" value="SRP54_GTPase_dom"/>
</dbReference>
<dbReference type="CDD" id="cd17873">
    <property type="entry name" value="FlhF"/>
    <property type="match status" value="1"/>
</dbReference>
<dbReference type="GO" id="GO:0044781">
    <property type="term" value="P:bacterial-type flagellum organization"/>
    <property type="evidence" value="ECO:0007669"/>
    <property type="project" value="UniProtKB-KW"/>
</dbReference>
<protein>
    <recommendedName>
        <fullName evidence="3">Flagellar biosynthesis protein FlhF</fullName>
    </recommendedName>
    <alternativeName>
        <fullName evidence="13">Flagella-associated GTP-binding protein</fullName>
    </alternativeName>
</protein>
<dbReference type="InterPro" id="IPR003593">
    <property type="entry name" value="AAA+_ATPase"/>
</dbReference>
<evidence type="ECO:0000256" key="5">
    <source>
        <dbReference type="ARBA" id="ARBA00022475"/>
    </source>
</evidence>
<dbReference type="PANTHER" id="PTHR43134">
    <property type="entry name" value="SIGNAL RECOGNITION PARTICLE RECEPTOR SUBUNIT ALPHA"/>
    <property type="match status" value="1"/>
</dbReference>
<dbReference type="SMART" id="SM00962">
    <property type="entry name" value="SRP54"/>
    <property type="match status" value="1"/>
</dbReference>
<proteinExistence type="inferred from homology"/>
<dbReference type="AlphaFoldDB" id="A0AA37QEP1"/>
<evidence type="ECO:0000256" key="10">
    <source>
        <dbReference type="ARBA" id="ARBA00023136"/>
    </source>
</evidence>
<comment type="similarity">
    <text evidence="2">Belongs to the GTP-binding SRP family.</text>
</comment>
<evidence type="ECO:0000256" key="1">
    <source>
        <dbReference type="ARBA" id="ARBA00004413"/>
    </source>
</evidence>
<dbReference type="GO" id="GO:0005047">
    <property type="term" value="F:signal recognition particle binding"/>
    <property type="evidence" value="ECO:0007669"/>
    <property type="project" value="TreeGrafter"/>
</dbReference>
<keyword evidence="9" id="KW-0342">GTP-binding</keyword>
<reference evidence="16" key="1">
    <citation type="submission" date="2022-08" db="EMBL/GenBank/DDBJ databases">
        <title>Draft genome sequencing of Roseisolibacter agri AW1220.</title>
        <authorList>
            <person name="Tobiishi Y."/>
            <person name="Tonouchi A."/>
        </authorList>
    </citation>
    <scope>NUCLEOTIDE SEQUENCE</scope>
    <source>
        <strain evidence="16">AW1220</strain>
    </source>
</reference>
<evidence type="ECO:0000256" key="6">
    <source>
        <dbReference type="ARBA" id="ARBA00022741"/>
    </source>
</evidence>
<comment type="function">
    <text evidence="12">Necessary for flagellar biosynthesis. May be involved in translocation of the flagellum.</text>
</comment>
<evidence type="ECO:0000256" key="8">
    <source>
        <dbReference type="ARBA" id="ARBA00022927"/>
    </source>
</evidence>
<gene>
    <name evidence="16" type="ORF">rosag_18960</name>
</gene>
<evidence type="ECO:0000259" key="15">
    <source>
        <dbReference type="SMART" id="SM00962"/>
    </source>
</evidence>
<keyword evidence="10" id="KW-0472">Membrane</keyword>
<dbReference type="SUPFAM" id="SSF52540">
    <property type="entry name" value="P-loop containing nucleoside triphosphate hydrolases"/>
    <property type="match status" value="1"/>
</dbReference>
<dbReference type="GO" id="GO:0006614">
    <property type="term" value="P:SRP-dependent cotranslational protein targeting to membrane"/>
    <property type="evidence" value="ECO:0007669"/>
    <property type="project" value="InterPro"/>
</dbReference>
<dbReference type="Proteomes" id="UP001161325">
    <property type="component" value="Unassembled WGS sequence"/>
</dbReference>
<dbReference type="GO" id="GO:0005525">
    <property type="term" value="F:GTP binding"/>
    <property type="evidence" value="ECO:0007669"/>
    <property type="project" value="UniProtKB-KW"/>
</dbReference>
<organism evidence="16 17">
    <name type="scientific">Roseisolibacter agri</name>
    <dbReference type="NCBI Taxonomy" id="2014610"/>
    <lineage>
        <taxon>Bacteria</taxon>
        <taxon>Pseudomonadati</taxon>
        <taxon>Gemmatimonadota</taxon>
        <taxon>Gemmatimonadia</taxon>
        <taxon>Gemmatimonadales</taxon>
        <taxon>Gemmatimonadaceae</taxon>
        <taxon>Roseisolibacter</taxon>
    </lineage>
</organism>